<evidence type="ECO:0000313" key="1">
    <source>
        <dbReference type="EMBL" id="KKY31870.1"/>
    </source>
</evidence>
<dbReference type="EMBL" id="LCUC01000353">
    <property type="protein sequence ID" value="KKY31870.1"/>
    <property type="molecule type" value="Genomic_DNA"/>
</dbReference>
<name>A0A0G2HUZ9_9PEZI</name>
<accession>A0A0G2HUZ9</accession>
<proteinExistence type="predicted"/>
<reference evidence="1 2" key="2">
    <citation type="submission" date="2015-05" db="EMBL/GenBank/DDBJ databases">
        <authorList>
            <person name="Morales-Cruz A."/>
            <person name="Amrine K.C."/>
            <person name="Cantu D."/>
        </authorList>
    </citation>
    <scope>NUCLEOTIDE SEQUENCE [LARGE SCALE GENOMIC DNA]</scope>
    <source>
        <strain evidence="1">DA912</strain>
    </source>
</reference>
<comment type="caution">
    <text evidence="1">The sequence shown here is derived from an EMBL/GenBank/DDBJ whole genome shotgun (WGS) entry which is preliminary data.</text>
</comment>
<organism evidence="1 2">
    <name type="scientific">Diaporthe ampelina</name>
    <dbReference type="NCBI Taxonomy" id="1214573"/>
    <lineage>
        <taxon>Eukaryota</taxon>
        <taxon>Fungi</taxon>
        <taxon>Dikarya</taxon>
        <taxon>Ascomycota</taxon>
        <taxon>Pezizomycotina</taxon>
        <taxon>Sordariomycetes</taxon>
        <taxon>Sordariomycetidae</taxon>
        <taxon>Diaporthales</taxon>
        <taxon>Diaporthaceae</taxon>
        <taxon>Diaporthe</taxon>
    </lineage>
</organism>
<gene>
    <name evidence="1" type="ORF">UCDDA912_g08159</name>
</gene>
<reference evidence="1 2" key="1">
    <citation type="submission" date="2015-05" db="EMBL/GenBank/DDBJ databases">
        <title>Distinctive expansion of gene families associated with plant cell wall degradation and secondary metabolism in the genomes of grapevine trunk pathogens.</title>
        <authorList>
            <person name="Lawrence D.P."/>
            <person name="Travadon R."/>
            <person name="Rolshausen P.E."/>
            <person name="Baumgartner K."/>
        </authorList>
    </citation>
    <scope>NUCLEOTIDE SEQUENCE [LARGE SCALE GENOMIC DNA]</scope>
    <source>
        <strain evidence="1">DA912</strain>
    </source>
</reference>
<protein>
    <submittedName>
        <fullName evidence="1">Uncharacterized protein</fullName>
    </submittedName>
</protein>
<dbReference type="AlphaFoldDB" id="A0A0G2HUZ9"/>
<evidence type="ECO:0000313" key="2">
    <source>
        <dbReference type="Proteomes" id="UP000034680"/>
    </source>
</evidence>
<sequence length="236" mass="26825">MWVEARYREREKAEEEAKALAERARAENPDLFRLERLWMPLEEGVALIRGGLLLDVASFFCDCWIVVCEHNKPATDLRIGALGRDIVDNSTGPVFKDFTRSYVQVRVHIAKFYPPSDTDDLEHPGEAALCGLRGDHGDAVCRLMLFLGSTGRRESGTVDKGCSYWFHSAGGFKDKDNLTIGETPSRMVRLPNSPLTDFYDIMMRLDLETGKENAKDFCDKFNENKRCQRDTSFFPS</sequence>
<dbReference type="Proteomes" id="UP000034680">
    <property type="component" value="Unassembled WGS sequence"/>
</dbReference>
<dbReference type="OrthoDB" id="5242799at2759"/>
<keyword evidence="2" id="KW-1185">Reference proteome</keyword>